<dbReference type="RefSeq" id="WP_165138658.1">
    <property type="nucleotide sequence ID" value="NZ_CP049255.1"/>
</dbReference>
<dbReference type="Gene3D" id="3.40.50.300">
    <property type="entry name" value="P-loop containing nucleotide triphosphate hydrolases"/>
    <property type="match status" value="1"/>
</dbReference>
<gene>
    <name evidence="3" type="ORF">FHX49_001702</name>
</gene>
<dbReference type="Pfam" id="PF13304">
    <property type="entry name" value="AAA_21"/>
    <property type="match status" value="1"/>
</dbReference>
<name>A0A7W4YNF8_9MICO</name>
<keyword evidence="4" id="KW-1185">Reference proteome</keyword>
<dbReference type="InterPro" id="IPR003959">
    <property type="entry name" value="ATPase_AAA_core"/>
</dbReference>
<comment type="caution">
    <text evidence="3">The sequence shown here is derived from an EMBL/GenBank/DDBJ whole genome shotgun (WGS) entry which is preliminary data.</text>
</comment>
<feature type="region of interest" description="Disordered" evidence="1">
    <location>
        <begin position="817"/>
        <end position="841"/>
    </location>
</feature>
<dbReference type="SUPFAM" id="SSF52540">
    <property type="entry name" value="P-loop containing nucleoside triphosphate hydrolases"/>
    <property type="match status" value="1"/>
</dbReference>
<protein>
    <submittedName>
        <fullName evidence="3">Putative ATPase</fullName>
    </submittedName>
</protein>
<dbReference type="GO" id="GO:0016887">
    <property type="term" value="F:ATP hydrolysis activity"/>
    <property type="evidence" value="ECO:0007669"/>
    <property type="project" value="InterPro"/>
</dbReference>
<dbReference type="InterPro" id="IPR051396">
    <property type="entry name" value="Bact_Antivir_Def_Nuclease"/>
</dbReference>
<dbReference type="EMBL" id="JACHWQ010000004">
    <property type="protein sequence ID" value="MBB2976132.1"/>
    <property type="molecule type" value="Genomic_DNA"/>
</dbReference>
<dbReference type="PANTHER" id="PTHR43581">
    <property type="entry name" value="ATP/GTP PHOSPHATASE"/>
    <property type="match status" value="1"/>
</dbReference>
<dbReference type="PANTHER" id="PTHR43581:SF4">
    <property type="entry name" value="ATP_GTP PHOSPHATASE"/>
    <property type="match status" value="1"/>
</dbReference>
<dbReference type="InterPro" id="IPR027417">
    <property type="entry name" value="P-loop_NTPase"/>
</dbReference>
<dbReference type="Proteomes" id="UP000529310">
    <property type="component" value="Unassembled WGS sequence"/>
</dbReference>
<feature type="compositionally biased region" description="Basic and acidic residues" evidence="1">
    <location>
        <begin position="831"/>
        <end position="841"/>
    </location>
</feature>
<accession>A0A7W4YNF8</accession>
<feature type="domain" description="ATPase AAA-type core" evidence="2">
    <location>
        <begin position="51"/>
        <end position="412"/>
    </location>
</feature>
<organism evidence="3 4">
    <name type="scientific">Microbacterium endophyticum</name>
    <dbReference type="NCBI Taxonomy" id="1526412"/>
    <lineage>
        <taxon>Bacteria</taxon>
        <taxon>Bacillati</taxon>
        <taxon>Actinomycetota</taxon>
        <taxon>Actinomycetes</taxon>
        <taxon>Micrococcales</taxon>
        <taxon>Microbacteriaceae</taxon>
        <taxon>Microbacterium</taxon>
    </lineage>
</organism>
<feature type="compositionally biased region" description="Polar residues" evidence="1">
    <location>
        <begin position="817"/>
        <end position="830"/>
    </location>
</feature>
<dbReference type="CDD" id="cd00267">
    <property type="entry name" value="ABC_ATPase"/>
    <property type="match status" value="1"/>
</dbReference>
<dbReference type="GO" id="GO:0005524">
    <property type="term" value="F:ATP binding"/>
    <property type="evidence" value="ECO:0007669"/>
    <property type="project" value="InterPro"/>
</dbReference>
<evidence type="ECO:0000259" key="2">
    <source>
        <dbReference type="Pfam" id="PF13304"/>
    </source>
</evidence>
<evidence type="ECO:0000313" key="3">
    <source>
        <dbReference type="EMBL" id="MBB2976132.1"/>
    </source>
</evidence>
<evidence type="ECO:0000313" key="4">
    <source>
        <dbReference type="Proteomes" id="UP000529310"/>
    </source>
</evidence>
<reference evidence="3 4" key="1">
    <citation type="submission" date="2020-08" db="EMBL/GenBank/DDBJ databases">
        <title>Sequencing the genomes of 1000 actinobacteria strains.</title>
        <authorList>
            <person name="Klenk H.-P."/>
        </authorList>
    </citation>
    <scope>NUCLEOTIDE SEQUENCE [LARGE SCALE GENOMIC DNA]</scope>
    <source>
        <strain evidence="3 4">DSM 27099</strain>
    </source>
</reference>
<evidence type="ECO:0000256" key="1">
    <source>
        <dbReference type="SAM" id="MobiDB-lite"/>
    </source>
</evidence>
<dbReference type="AlphaFoldDB" id="A0A7W4YNF8"/>
<sequence length="841" mass="93378">MKLTAIYARFFRSLNYDYVRLSNPNYSPDPWDGTPSGAQYPFVRLRLEDQITTVVGGNESGKSQVLAAVRAALTGEGYERSDFCRYSPFFSVDKTLIRPEFGAEFRDLSDADIEAIEEATGETGLTGTDRVAIFRMNTTPQLRLYAHRGDQWTKPRHVKKSSLLNDAGLPAPFNIDADIPLPDSVPLEFLATGKPAAAVGRSVLRSIWDAFTNNSTWFDSKDSVVSQASEISTSFKTSTSIDEKELKKYHLAADLLLKVAGLDRSQFVELQNAVRTKNGYANSIVDTINSELSKALNFPHWWTQDSQFELFVALFEYDLVFMIRDRTGRSYGFDERSDGLKYFLSYFVQYLAHEAPSDGRPEILLMDEPDRFLSSSGQQDLLRVFADFADPEDEARAPVQVLYVTHSPFLIDKNHAERIRVLEKGEHDEGTRIVASVAQNHYEPLRSAFGSFVGETAFIGTCNLMLEGPSDQILLAGISSWLGRQNAPDRERLDLNRITLVPAGGVSQVPYLIYLARGRDIEQPAVIALLDGDKAGNEARSTIRKGGARRKPLIADDLVLQLSDAELDGVTTDNPHGRVAIEDLIPIDIAIAAASSYCAEFVPDIDIPKLELSAKTVFGEGSGGELPTAGAKGTIDALEQMIRKLTVQEKFELNKIGFARSVLAELSSDATREQDRQTLAKNFRQLFEALGVRQRKAVRAESVERVSSRINRARDRFMREHVSTATREHVLLLIEEISGQLDNSEEAEDVRAEMRSWRPRFHLDQDPREAIEDIEDLHTALRSLAYLGKRKASTEPTIPAPSLGKVPATLAIVSESETFVESPAGSQSSTDVEHVSEGESA</sequence>
<proteinExistence type="predicted"/>